<evidence type="ECO:0000313" key="3">
    <source>
        <dbReference type="EMBL" id="RRH87270.1"/>
    </source>
</evidence>
<evidence type="ECO:0000313" key="5">
    <source>
        <dbReference type="Proteomes" id="UP000271137"/>
    </source>
</evidence>
<dbReference type="Proteomes" id="UP000271590">
    <property type="component" value="Unassembled WGS sequence"/>
</dbReference>
<dbReference type="Proteomes" id="UP000271137">
    <property type="component" value="Unassembled WGS sequence"/>
</dbReference>
<dbReference type="PANTHER" id="PTHR42996">
    <property type="entry name" value="PHOSPHATE-BINDING PROTEIN PSTS"/>
    <property type="match status" value="1"/>
</dbReference>
<dbReference type="PANTHER" id="PTHR42996:SF1">
    <property type="entry name" value="PHOSPHATE-BINDING PROTEIN PSTS"/>
    <property type="match status" value="1"/>
</dbReference>
<dbReference type="Gene3D" id="3.40.190.10">
    <property type="entry name" value="Periplasmic binding protein-like II"/>
    <property type="match status" value="2"/>
</dbReference>
<evidence type="ECO:0000313" key="4">
    <source>
        <dbReference type="EMBL" id="RSZ35560.1"/>
    </source>
</evidence>
<proteinExistence type="inferred from homology"/>
<reference evidence="4 5" key="2">
    <citation type="submission" date="2018-12" db="EMBL/GenBank/DDBJ databases">
        <title>The genome sequences of strain 502.</title>
        <authorList>
            <person name="Gao J."/>
            <person name="Sun J."/>
        </authorList>
    </citation>
    <scope>NUCLEOTIDE SEQUENCE [LARGE SCALE GENOMIC DNA]</scope>
    <source>
        <strain evidence="4 5">502</strain>
    </source>
</reference>
<dbReference type="SUPFAM" id="SSF53850">
    <property type="entry name" value="Periplasmic binding protein-like II"/>
    <property type="match status" value="1"/>
</dbReference>
<sequence>MFGSRPLETSCVFGSFRGACSRAFFGLLSPAKRRIKGVAGEATEVARRQAFERTHGLLVVHLSGPFKGVSMNAKFKTAALSAVTMACLLAAGAASAQIAVGGGATLPEILYDEILPSGVGLTNFSYTGTGSGAGKSAFFSNSATAFKNESVSGTPAWTATQSVHFAGSDSAVTAAERDAYNTAHVTGVTGPAAWSRMIQIPAVATSVLIPYKRSGISDLNLSDAQMCAVFSNKTGGQTWGQLRGTTDATTVKVVYRTDNSGTTELLSRYLVAACPTSGFIVSNNFAAMVAGAVTGGTIPAHWFGANGNAGVSNAFIGTGTDSRVGYLSPDSTYTGSSNAVVARVNGNLPLASSIQTALAAVSLPVGGAAQASNPLAWVPAYSKPTPATGAGSSYPIFGTTNLLVNQCYRDAAVQTKVRNFLVGLLGTTYNTPITTHNFVNLPDGTVGTNNWKTQIANVFLNASHPLGIGNVNVCNGIGRPLTN</sequence>
<evidence type="ECO:0000256" key="1">
    <source>
        <dbReference type="ARBA" id="ARBA00008725"/>
    </source>
</evidence>
<dbReference type="AlphaFoldDB" id="A0A3P3ELK2"/>
<evidence type="ECO:0000259" key="2">
    <source>
        <dbReference type="Pfam" id="PF12849"/>
    </source>
</evidence>
<comment type="caution">
    <text evidence="3">The sequence shown here is derived from an EMBL/GenBank/DDBJ whole genome shotgun (WGS) entry which is preliminary data.</text>
</comment>
<dbReference type="InterPro" id="IPR024370">
    <property type="entry name" value="PBP_domain"/>
</dbReference>
<keyword evidence="5" id="KW-1185">Reference proteome</keyword>
<reference evidence="3 6" key="1">
    <citation type="submission" date="2018-11" db="EMBL/GenBank/DDBJ databases">
        <title>The genome of Variovorax sp T529.</title>
        <authorList>
            <person name="Gao J."/>
        </authorList>
    </citation>
    <scope>NUCLEOTIDE SEQUENCE [LARGE SCALE GENOMIC DNA]</scope>
    <source>
        <strain evidence="3 6">T529</strain>
    </source>
</reference>
<name>A0A3P3ELK2_9BURK</name>
<dbReference type="EMBL" id="RXFQ01000008">
    <property type="protein sequence ID" value="RSZ35560.1"/>
    <property type="molecule type" value="Genomic_DNA"/>
</dbReference>
<protein>
    <submittedName>
        <fullName evidence="3">Protein disulfide reductase</fullName>
    </submittedName>
</protein>
<dbReference type="InterPro" id="IPR050962">
    <property type="entry name" value="Phosphate-bind_PstS"/>
</dbReference>
<dbReference type="Pfam" id="PF12849">
    <property type="entry name" value="PBP_like_2"/>
    <property type="match status" value="1"/>
</dbReference>
<comment type="similarity">
    <text evidence="1">Belongs to the PstS family.</text>
</comment>
<evidence type="ECO:0000313" key="6">
    <source>
        <dbReference type="Proteomes" id="UP000271590"/>
    </source>
</evidence>
<feature type="domain" description="PBP" evidence="2">
    <location>
        <begin position="93"/>
        <end position="411"/>
    </location>
</feature>
<dbReference type="EMBL" id="RQXU01000009">
    <property type="protein sequence ID" value="RRH87270.1"/>
    <property type="molecule type" value="Genomic_DNA"/>
</dbReference>
<organism evidence="3 6">
    <name type="scientific">Variovorax beijingensis</name>
    <dbReference type="NCBI Taxonomy" id="2496117"/>
    <lineage>
        <taxon>Bacteria</taxon>
        <taxon>Pseudomonadati</taxon>
        <taxon>Pseudomonadota</taxon>
        <taxon>Betaproteobacteria</taxon>
        <taxon>Burkholderiales</taxon>
        <taxon>Comamonadaceae</taxon>
        <taxon>Variovorax</taxon>
    </lineage>
</organism>
<gene>
    <name evidence="3" type="ORF">EH244_17370</name>
    <name evidence="4" type="ORF">EJO66_16325</name>
</gene>
<accession>A0A3P3ELK2</accession>